<proteinExistence type="predicted"/>
<sequence length="60" mass="5989">MPAGAIGVKSKAHTIAMAETKNCFLCLSLGQINPQKAAGTAASNPQTEGSPIALAPNAPK</sequence>
<gene>
    <name evidence="2" type="ORF">UFOPK2234_00407</name>
</gene>
<protein>
    <submittedName>
        <fullName evidence="2">Unannotated protein</fullName>
    </submittedName>
</protein>
<dbReference type="AlphaFoldDB" id="A0A6J6KKY5"/>
<feature type="region of interest" description="Disordered" evidence="1">
    <location>
        <begin position="36"/>
        <end position="60"/>
    </location>
</feature>
<organism evidence="2">
    <name type="scientific">freshwater metagenome</name>
    <dbReference type="NCBI Taxonomy" id="449393"/>
    <lineage>
        <taxon>unclassified sequences</taxon>
        <taxon>metagenomes</taxon>
        <taxon>ecological metagenomes</taxon>
    </lineage>
</organism>
<evidence type="ECO:0000256" key="1">
    <source>
        <dbReference type="SAM" id="MobiDB-lite"/>
    </source>
</evidence>
<reference evidence="2" key="1">
    <citation type="submission" date="2020-05" db="EMBL/GenBank/DDBJ databases">
        <authorList>
            <person name="Chiriac C."/>
            <person name="Salcher M."/>
            <person name="Ghai R."/>
            <person name="Kavagutti S V."/>
        </authorList>
    </citation>
    <scope>NUCLEOTIDE SEQUENCE</scope>
</reference>
<name>A0A6J6KKY5_9ZZZZ</name>
<accession>A0A6J6KKY5</accession>
<evidence type="ECO:0000313" key="2">
    <source>
        <dbReference type="EMBL" id="CAB4650321.1"/>
    </source>
</evidence>
<dbReference type="EMBL" id="CAEZWG010000057">
    <property type="protein sequence ID" value="CAB4650321.1"/>
    <property type="molecule type" value="Genomic_DNA"/>
</dbReference>